<evidence type="ECO:0000313" key="3">
    <source>
        <dbReference type="EMBL" id="PTX15231.1"/>
    </source>
</evidence>
<accession>A0A2T5YEU7</accession>
<dbReference type="PROSITE" id="PS51257">
    <property type="entry name" value="PROKAR_LIPOPROTEIN"/>
    <property type="match status" value="1"/>
</dbReference>
<evidence type="ECO:0008006" key="5">
    <source>
        <dbReference type="Google" id="ProtNLM"/>
    </source>
</evidence>
<comment type="caution">
    <text evidence="3">The sequence shown here is derived from an EMBL/GenBank/DDBJ whole genome shotgun (WGS) entry which is preliminary data.</text>
</comment>
<evidence type="ECO:0000256" key="1">
    <source>
        <dbReference type="SAM" id="MobiDB-lite"/>
    </source>
</evidence>
<gene>
    <name evidence="3" type="ORF">C8N40_108123</name>
</gene>
<protein>
    <recommendedName>
        <fullName evidence="5">Secreted protein</fullName>
    </recommendedName>
</protein>
<organism evidence="3 4">
    <name type="scientific">Pontibacter mucosus</name>
    <dbReference type="NCBI Taxonomy" id="1649266"/>
    <lineage>
        <taxon>Bacteria</taxon>
        <taxon>Pseudomonadati</taxon>
        <taxon>Bacteroidota</taxon>
        <taxon>Cytophagia</taxon>
        <taxon>Cytophagales</taxon>
        <taxon>Hymenobacteraceae</taxon>
        <taxon>Pontibacter</taxon>
    </lineage>
</organism>
<feature type="region of interest" description="Disordered" evidence="1">
    <location>
        <begin position="33"/>
        <end position="104"/>
    </location>
</feature>
<proteinExistence type="predicted"/>
<evidence type="ECO:0000313" key="4">
    <source>
        <dbReference type="Proteomes" id="UP000244225"/>
    </source>
</evidence>
<dbReference type="EMBL" id="QBKI01000008">
    <property type="protein sequence ID" value="PTX15231.1"/>
    <property type="molecule type" value="Genomic_DNA"/>
</dbReference>
<feature type="chain" id="PRO_5015660987" description="Secreted protein" evidence="2">
    <location>
        <begin position="35"/>
        <end position="104"/>
    </location>
</feature>
<keyword evidence="4" id="KW-1185">Reference proteome</keyword>
<evidence type="ECO:0000256" key="2">
    <source>
        <dbReference type="SAM" id="SignalP"/>
    </source>
</evidence>
<name>A0A2T5YEU7_9BACT</name>
<feature type="compositionally biased region" description="Basic and acidic residues" evidence="1">
    <location>
        <begin position="48"/>
        <end position="104"/>
    </location>
</feature>
<sequence>MFNRKGIRIMNTRKIRTAFFALLATAVATFGFSACDTGTQPGDTNVEDSEHHDEGSMVGSDAKDENEAERDSMEQHYERTEEGSAVHAGDGKSDGTDRDDVNDQ</sequence>
<dbReference type="Proteomes" id="UP000244225">
    <property type="component" value="Unassembled WGS sequence"/>
</dbReference>
<feature type="signal peptide" evidence="2">
    <location>
        <begin position="1"/>
        <end position="34"/>
    </location>
</feature>
<keyword evidence="2" id="KW-0732">Signal</keyword>
<dbReference type="AlphaFoldDB" id="A0A2T5YEU7"/>
<reference evidence="3 4" key="1">
    <citation type="submission" date="2018-04" db="EMBL/GenBank/DDBJ databases">
        <title>Genomic Encyclopedia of Archaeal and Bacterial Type Strains, Phase II (KMG-II): from individual species to whole genera.</title>
        <authorList>
            <person name="Goeker M."/>
        </authorList>
    </citation>
    <scope>NUCLEOTIDE SEQUENCE [LARGE SCALE GENOMIC DNA]</scope>
    <source>
        <strain evidence="3 4">DSM 100162</strain>
    </source>
</reference>